<evidence type="ECO:0000313" key="4">
    <source>
        <dbReference type="EMBL" id="EMD32807.1"/>
    </source>
</evidence>
<dbReference type="Gene3D" id="3.90.228.10">
    <property type="match status" value="1"/>
</dbReference>
<dbReference type="PANTHER" id="PTHR45740">
    <property type="entry name" value="POLY [ADP-RIBOSE] POLYMERASE"/>
    <property type="match status" value="1"/>
</dbReference>
<keyword evidence="5" id="KW-1185">Reference proteome</keyword>
<dbReference type="GO" id="GO:0003950">
    <property type="term" value="F:NAD+ poly-ADP-ribosyltransferase activity"/>
    <property type="evidence" value="ECO:0007669"/>
    <property type="project" value="UniProtKB-UniRule"/>
</dbReference>
<dbReference type="GO" id="GO:1990404">
    <property type="term" value="F:NAD+-protein mono-ADP-ribosyltransferase activity"/>
    <property type="evidence" value="ECO:0007669"/>
    <property type="project" value="TreeGrafter"/>
</dbReference>
<dbReference type="PANTHER" id="PTHR45740:SF2">
    <property type="entry name" value="POLY [ADP-RIBOSE] POLYMERASE"/>
    <property type="match status" value="1"/>
</dbReference>
<protein>
    <recommendedName>
        <fullName evidence="1">Poly [ADP-ribose] polymerase</fullName>
        <shortName evidence="1">PARP</shortName>
        <ecNumber evidence="1">2.4.2.-</ecNumber>
    </recommendedName>
</protein>
<evidence type="ECO:0000256" key="1">
    <source>
        <dbReference type="RuleBase" id="RU362114"/>
    </source>
</evidence>
<feature type="compositionally biased region" description="Polar residues" evidence="2">
    <location>
        <begin position="109"/>
        <end position="131"/>
    </location>
</feature>
<dbReference type="Proteomes" id="UP000016930">
    <property type="component" value="Unassembled WGS sequence"/>
</dbReference>
<keyword evidence="1" id="KW-0808">Transferase</keyword>
<organism evidence="4 5">
    <name type="scientific">Ceriporiopsis subvermispora (strain B)</name>
    <name type="common">White-rot fungus</name>
    <name type="synonym">Gelatoporia subvermispora</name>
    <dbReference type="NCBI Taxonomy" id="914234"/>
    <lineage>
        <taxon>Eukaryota</taxon>
        <taxon>Fungi</taxon>
        <taxon>Dikarya</taxon>
        <taxon>Basidiomycota</taxon>
        <taxon>Agaricomycotina</taxon>
        <taxon>Agaricomycetes</taxon>
        <taxon>Polyporales</taxon>
        <taxon>Gelatoporiaceae</taxon>
        <taxon>Gelatoporia</taxon>
    </lineage>
</organism>
<gene>
    <name evidence="4" type="ORF">CERSUDRAFT_99180</name>
</gene>
<dbReference type="EC" id="2.4.2.-" evidence="1"/>
<dbReference type="OrthoDB" id="9514740at2759"/>
<feature type="region of interest" description="Disordered" evidence="2">
    <location>
        <begin position="107"/>
        <end position="131"/>
    </location>
</feature>
<keyword evidence="1" id="KW-0328">Glycosyltransferase</keyword>
<name>M2R3K7_CERS8</name>
<keyword evidence="1" id="KW-0520">NAD</keyword>
<sequence>MSRQQVKARVGDCAEQYLFHGTRRACHIGDDNNNLNPCNNPDCFFCSILKCSFSMAHVGAHEMFGKGIYTSSCSSKADGYVWNWHMHSHKHTMFLSNVVTGRVQPLYTPDQNRTAPDSGFDSTEGMTTANGGSVQYPETIVYREDAILPSVVVVYTRQQK</sequence>
<dbReference type="STRING" id="914234.M2R3K7"/>
<dbReference type="EMBL" id="KB445809">
    <property type="protein sequence ID" value="EMD32807.1"/>
    <property type="molecule type" value="Genomic_DNA"/>
</dbReference>
<feature type="domain" description="PARP catalytic" evidence="3">
    <location>
        <begin position="1"/>
        <end position="160"/>
    </location>
</feature>
<dbReference type="InterPro" id="IPR012317">
    <property type="entry name" value="Poly(ADP-ribose)pol_cat_dom"/>
</dbReference>
<proteinExistence type="predicted"/>
<evidence type="ECO:0000313" key="5">
    <source>
        <dbReference type="Proteomes" id="UP000016930"/>
    </source>
</evidence>
<dbReference type="GO" id="GO:0005634">
    <property type="term" value="C:nucleus"/>
    <property type="evidence" value="ECO:0007669"/>
    <property type="project" value="TreeGrafter"/>
</dbReference>
<evidence type="ECO:0000256" key="2">
    <source>
        <dbReference type="SAM" id="MobiDB-lite"/>
    </source>
</evidence>
<dbReference type="PROSITE" id="PS51059">
    <property type="entry name" value="PARP_CATALYTIC"/>
    <property type="match status" value="1"/>
</dbReference>
<reference evidence="4 5" key="1">
    <citation type="journal article" date="2012" name="Proc. Natl. Acad. Sci. U.S.A.">
        <title>Comparative genomics of Ceriporiopsis subvermispora and Phanerochaete chrysosporium provide insight into selective ligninolysis.</title>
        <authorList>
            <person name="Fernandez-Fueyo E."/>
            <person name="Ruiz-Duenas F.J."/>
            <person name="Ferreira P."/>
            <person name="Floudas D."/>
            <person name="Hibbett D.S."/>
            <person name="Canessa P."/>
            <person name="Larrondo L.F."/>
            <person name="James T.Y."/>
            <person name="Seelenfreund D."/>
            <person name="Lobos S."/>
            <person name="Polanco R."/>
            <person name="Tello M."/>
            <person name="Honda Y."/>
            <person name="Watanabe T."/>
            <person name="Watanabe T."/>
            <person name="Ryu J.S."/>
            <person name="Kubicek C.P."/>
            <person name="Schmoll M."/>
            <person name="Gaskell J."/>
            <person name="Hammel K.E."/>
            <person name="St John F.J."/>
            <person name="Vanden Wymelenberg A."/>
            <person name="Sabat G."/>
            <person name="Splinter BonDurant S."/>
            <person name="Syed K."/>
            <person name="Yadav J.S."/>
            <person name="Doddapaneni H."/>
            <person name="Subramanian V."/>
            <person name="Lavin J.L."/>
            <person name="Oguiza J.A."/>
            <person name="Perez G."/>
            <person name="Pisabarro A.G."/>
            <person name="Ramirez L."/>
            <person name="Santoyo F."/>
            <person name="Master E."/>
            <person name="Coutinho P.M."/>
            <person name="Henrissat B."/>
            <person name="Lombard V."/>
            <person name="Magnuson J.K."/>
            <person name="Kuees U."/>
            <person name="Hori C."/>
            <person name="Igarashi K."/>
            <person name="Samejima M."/>
            <person name="Held B.W."/>
            <person name="Barry K.W."/>
            <person name="LaButti K.M."/>
            <person name="Lapidus A."/>
            <person name="Lindquist E.A."/>
            <person name="Lucas S.M."/>
            <person name="Riley R."/>
            <person name="Salamov A.A."/>
            <person name="Hoffmeister D."/>
            <person name="Schwenk D."/>
            <person name="Hadar Y."/>
            <person name="Yarden O."/>
            <person name="de Vries R.P."/>
            <person name="Wiebenga A."/>
            <person name="Stenlid J."/>
            <person name="Eastwood D."/>
            <person name="Grigoriev I.V."/>
            <person name="Berka R.M."/>
            <person name="Blanchette R.A."/>
            <person name="Kersten P."/>
            <person name="Martinez A.T."/>
            <person name="Vicuna R."/>
            <person name="Cullen D."/>
        </authorList>
    </citation>
    <scope>NUCLEOTIDE SEQUENCE [LARGE SCALE GENOMIC DNA]</scope>
    <source>
        <strain evidence="4 5">B</strain>
    </source>
</reference>
<evidence type="ECO:0000259" key="3">
    <source>
        <dbReference type="PROSITE" id="PS51059"/>
    </source>
</evidence>
<dbReference type="Pfam" id="PF00644">
    <property type="entry name" value="PARP"/>
    <property type="match status" value="1"/>
</dbReference>
<dbReference type="InterPro" id="IPR051712">
    <property type="entry name" value="ARTD-AVP"/>
</dbReference>
<dbReference type="AlphaFoldDB" id="M2R3K7"/>
<dbReference type="SUPFAM" id="SSF56399">
    <property type="entry name" value="ADP-ribosylation"/>
    <property type="match status" value="1"/>
</dbReference>
<accession>M2R3K7</accession>
<dbReference type="HOGENOM" id="CLU_039434_2_0_1"/>